<keyword evidence="2" id="KW-1185">Reference proteome</keyword>
<dbReference type="EMBL" id="LR746271">
    <property type="protein sequence ID" value="CAA7400725.1"/>
    <property type="molecule type" value="Genomic_DNA"/>
</dbReference>
<dbReference type="AlphaFoldDB" id="A0A7I8KUR0"/>
<evidence type="ECO:0000313" key="2">
    <source>
        <dbReference type="Proteomes" id="UP000663760"/>
    </source>
</evidence>
<protein>
    <submittedName>
        <fullName evidence="1">Uncharacterized protein</fullName>
    </submittedName>
</protein>
<dbReference type="OrthoDB" id="1093005at2759"/>
<accession>A0A7I8KUR0</accession>
<proteinExistence type="predicted"/>
<name>A0A7I8KUR0_SPIIN</name>
<organism evidence="1 2">
    <name type="scientific">Spirodela intermedia</name>
    <name type="common">Intermediate duckweed</name>
    <dbReference type="NCBI Taxonomy" id="51605"/>
    <lineage>
        <taxon>Eukaryota</taxon>
        <taxon>Viridiplantae</taxon>
        <taxon>Streptophyta</taxon>
        <taxon>Embryophyta</taxon>
        <taxon>Tracheophyta</taxon>
        <taxon>Spermatophyta</taxon>
        <taxon>Magnoliopsida</taxon>
        <taxon>Liliopsida</taxon>
        <taxon>Araceae</taxon>
        <taxon>Lemnoideae</taxon>
        <taxon>Spirodela</taxon>
    </lineage>
</organism>
<dbReference type="Proteomes" id="UP000663760">
    <property type="component" value="Chromosome 8"/>
</dbReference>
<evidence type="ECO:0000313" key="1">
    <source>
        <dbReference type="EMBL" id="CAA7400725.1"/>
    </source>
</evidence>
<sequence>MARRSSLDPAADGGSSLQAAALPVFIDTNIDTHIALTVSLRDTVADLKRKARIEHVFCFPNIGDINIVALKVITSRRAKAENVFASESWAGGYDHQQPITLTEVLGDGKFWCGTFPVPSFISFLFSF</sequence>
<reference evidence="1" key="1">
    <citation type="submission" date="2020-02" db="EMBL/GenBank/DDBJ databases">
        <authorList>
            <person name="Scholz U."/>
            <person name="Mascher M."/>
            <person name="Fiebig A."/>
        </authorList>
    </citation>
    <scope>NUCLEOTIDE SEQUENCE</scope>
</reference>
<gene>
    <name evidence="1" type="ORF">SI8410_08011403</name>
</gene>